<organism evidence="6 7">
    <name type="scientific">Phytoactinopolyspora halotolerans</name>
    <dbReference type="NCBI Taxonomy" id="1981512"/>
    <lineage>
        <taxon>Bacteria</taxon>
        <taxon>Bacillati</taxon>
        <taxon>Actinomycetota</taxon>
        <taxon>Actinomycetes</taxon>
        <taxon>Jiangellales</taxon>
        <taxon>Jiangellaceae</taxon>
        <taxon>Phytoactinopolyspora</taxon>
    </lineage>
</organism>
<feature type="domain" description="Glycoside hydrolase family 38 central" evidence="5">
    <location>
        <begin position="537"/>
        <end position="615"/>
    </location>
</feature>
<evidence type="ECO:0000259" key="5">
    <source>
        <dbReference type="SMART" id="SM00872"/>
    </source>
</evidence>
<dbReference type="InterPro" id="IPR028995">
    <property type="entry name" value="Glyco_hydro_57/38_cen_sf"/>
</dbReference>
<accession>A0A6L9SCA3</accession>
<dbReference type="GO" id="GO:0030246">
    <property type="term" value="F:carbohydrate binding"/>
    <property type="evidence" value="ECO:0007669"/>
    <property type="project" value="InterPro"/>
</dbReference>
<dbReference type="Proteomes" id="UP000475214">
    <property type="component" value="Unassembled WGS sequence"/>
</dbReference>
<dbReference type="SUPFAM" id="SSF88688">
    <property type="entry name" value="Families 57/38 glycoside transferase middle domain"/>
    <property type="match status" value="1"/>
</dbReference>
<keyword evidence="3" id="KW-0378">Hydrolase</keyword>
<sequence length="1067" mass="116951">MHNHPEITLERLDRVLRDRILPRVHTPLAAVSVHAWEVDGDGEPVPAGHVLGTAPIPGRPAPDWQPFQVGSHWAPAWRTTWFRIEGTLPAQAPDVVELVLDLGWEDHSVGGHCEGLAYRPDGTVIKGLHPRGGWLRLHGPGASPDIVRDDGSFTVYVEAAANPLVLGLPPFVVVDLGEKDAASFEPYRLKRAELCGFTAQTWELARDLEVAGGLARELDTDEPRYWRLVRAIGQALDTLDPADVDGTAANARHALAPVLAQPAHATAHRATAVGHAHIDSAWLWPVRETERKVARTVANVLHLMDGDPDLVYAMSSAQQYAWLEENHPDLFDRLRARVREGRFVPVGGMWVESDAVMPAGESIVRQFTHGQRYFRDRFGIEPDGVWLPDSFGYSGALPQLARRAGFRWFLTQKISWNDTNPFPHHSFYWEGIDGSRIFTHFPPVDTYAAEVTARELHHAVANFRDKAVSSHSLVPFGYGDGGGGPTREMVARVRRFTDLEGAARVDMRPPAEFFREAEAEIAAAGDPAVWHGELYLELHRGTLTSQIAMKQGNRRAEAMLRTAEYLATAATVLTGAPYPADELDDIWKTVLLHQFHDILPGSSISWVHREARETYQRVDARLRALIDTATKALSAADGTAEPPAPGRLVPTITRSSSSFTIRRRGEALSVAGQAETDEAVVLDNGVIRAVVDTRGHVTSLRDAASGREIVPPGERLGLFQLFRDEPVRWDAWDIDRHVLGLGTDVDDVDALSTGTDDDGTAHVTVERGVGASRIRLTYRLEPGARRLDMDCDIDWQHREHLLKVCLPVAVRTTDARFETQYGYVERAIHRNTPWDEARFESCTHRYVHLEEPGFGVGVVNDSTYGADVSRLPSSNSSSAGGTGAGAGTMVRLSLLRGPRFPDPDTDRGRHRLRWSVVCAPDQAETVAAAYHLNAPQLAALSEVPPLVALEMSDGVAVVDWVKLADDGSGDVIVRIYEALGGRATGDLRICDALGGEQHATVVETDLLERPLSDHDARGSRSSGDALAAANDDLPRALHGRTSVALGPFQVATLRIQHTSSGNTDTKE</sequence>
<dbReference type="GO" id="GO:0006013">
    <property type="term" value="P:mannose metabolic process"/>
    <property type="evidence" value="ECO:0007669"/>
    <property type="project" value="InterPro"/>
</dbReference>
<dbReference type="InterPro" id="IPR037094">
    <property type="entry name" value="Glyco_hydro_38_cen_sf"/>
</dbReference>
<dbReference type="AlphaFoldDB" id="A0A6L9SCA3"/>
<dbReference type="Pfam" id="PF17677">
    <property type="entry name" value="Glyco_hydro38C2"/>
    <property type="match status" value="1"/>
</dbReference>
<dbReference type="RefSeq" id="WP_163741407.1">
    <property type="nucleotide sequence ID" value="NZ_JAAGOA010000016.1"/>
</dbReference>
<evidence type="ECO:0000313" key="7">
    <source>
        <dbReference type="Proteomes" id="UP000475214"/>
    </source>
</evidence>
<dbReference type="InterPro" id="IPR027291">
    <property type="entry name" value="Glyco_hydro_38_N_sf"/>
</dbReference>
<dbReference type="FunFam" id="1.20.1270.50:FF:000004">
    <property type="entry name" value="alpha-mannosidase 2C1 isoform X1"/>
    <property type="match status" value="1"/>
</dbReference>
<dbReference type="Pfam" id="PF09261">
    <property type="entry name" value="Alpha-mann_mid"/>
    <property type="match status" value="1"/>
</dbReference>
<evidence type="ECO:0000256" key="1">
    <source>
        <dbReference type="ARBA" id="ARBA00009792"/>
    </source>
</evidence>
<protein>
    <submittedName>
        <fullName evidence="6">Alpha-mannosidase</fullName>
    </submittedName>
</protein>
<dbReference type="InterPro" id="IPR011682">
    <property type="entry name" value="Glyco_hydro_38_C"/>
</dbReference>
<keyword evidence="2" id="KW-0479">Metal-binding</keyword>
<dbReference type="InterPro" id="IPR011330">
    <property type="entry name" value="Glyco_hydro/deAcase_b/a-brl"/>
</dbReference>
<dbReference type="InterPro" id="IPR041147">
    <property type="entry name" value="GH38_C"/>
</dbReference>
<dbReference type="PANTHER" id="PTHR46017:SF1">
    <property type="entry name" value="ALPHA-MANNOSIDASE 2C1"/>
    <property type="match status" value="1"/>
</dbReference>
<dbReference type="InterPro" id="IPR015341">
    <property type="entry name" value="Glyco_hydro_38_cen"/>
</dbReference>
<dbReference type="InterPro" id="IPR000602">
    <property type="entry name" value="Glyco_hydro_38_N"/>
</dbReference>
<evidence type="ECO:0000256" key="3">
    <source>
        <dbReference type="ARBA" id="ARBA00022801"/>
    </source>
</evidence>
<comment type="caution">
    <text evidence="6">The sequence shown here is derived from an EMBL/GenBank/DDBJ whole genome shotgun (WGS) entry which is preliminary data.</text>
</comment>
<dbReference type="FunFam" id="3.20.110.10:FF:000002">
    <property type="entry name" value="alpha-mannosidase 2C1 isoform X1"/>
    <property type="match status" value="1"/>
</dbReference>
<evidence type="ECO:0000256" key="2">
    <source>
        <dbReference type="ARBA" id="ARBA00022723"/>
    </source>
</evidence>
<dbReference type="CDD" id="cd10789">
    <property type="entry name" value="GH38N_AMII_ER_cytosolic"/>
    <property type="match status" value="1"/>
</dbReference>
<dbReference type="SUPFAM" id="SSF74650">
    <property type="entry name" value="Galactose mutarotase-like"/>
    <property type="match status" value="1"/>
</dbReference>
<dbReference type="Pfam" id="PF07748">
    <property type="entry name" value="Glyco_hydro_38C"/>
    <property type="match status" value="1"/>
</dbReference>
<dbReference type="InterPro" id="IPR054723">
    <property type="entry name" value="Ams1-like_N"/>
</dbReference>
<dbReference type="EMBL" id="JAAGOA010000016">
    <property type="protein sequence ID" value="NEE02639.1"/>
    <property type="molecule type" value="Genomic_DNA"/>
</dbReference>
<gene>
    <name evidence="6" type="ORF">G1H10_20955</name>
</gene>
<dbReference type="GO" id="GO:0004559">
    <property type="term" value="F:alpha-mannosidase activity"/>
    <property type="evidence" value="ECO:0007669"/>
    <property type="project" value="InterPro"/>
</dbReference>
<dbReference type="Gene3D" id="3.20.110.10">
    <property type="entry name" value="Glycoside hydrolase 38, N terminal domain"/>
    <property type="match status" value="1"/>
</dbReference>
<dbReference type="Pfam" id="PF01074">
    <property type="entry name" value="Glyco_hydro_38N"/>
    <property type="match status" value="1"/>
</dbReference>
<keyword evidence="7" id="KW-1185">Reference proteome</keyword>
<proteinExistence type="inferred from homology"/>
<dbReference type="InterPro" id="IPR011013">
    <property type="entry name" value="Gal_mutarotase_sf_dom"/>
</dbReference>
<dbReference type="GO" id="GO:0046872">
    <property type="term" value="F:metal ion binding"/>
    <property type="evidence" value="ECO:0007669"/>
    <property type="project" value="UniProtKB-KW"/>
</dbReference>
<evidence type="ECO:0000256" key="4">
    <source>
        <dbReference type="ARBA" id="ARBA00023295"/>
    </source>
</evidence>
<name>A0A6L9SCA3_9ACTN</name>
<dbReference type="GO" id="GO:0009313">
    <property type="term" value="P:oligosaccharide catabolic process"/>
    <property type="evidence" value="ECO:0007669"/>
    <property type="project" value="TreeGrafter"/>
</dbReference>
<reference evidence="6 7" key="1">
    <citation type="submission" date="2020-02" db="EMBL/GenBank/DDBJ databases">
        <authorList>
            <person name="Li X.-J."/>
            <person name="Han X.-M."/>
        </authorList>
    </citation>
    <scope>NUCLEOTIDE SEQUENCE [LARGE SCALE GENOMIC DNA]</scope>
    <source>
        <strain evidence="6 7">CCTCC AB 2017055</strain>
    </source>
</reference>
<keyword evidence="4" id="KW-0326">Glycosidase</keyword>
<dbReference type="Gene3D" id="1.20.1270.50">
    <property type="entry name" value="Glycoside hydrolase family 38, central domain"/>
    <property type="match status" value="1"/>
</dbReference>
<dbReference type="SMART" id="SM00872">
    <property type="entry name" value="Alpha-mann_mid"/>
    <property type="match status" value="1"/>
</dbReference>
<evidence type="ECO:0000313" key="6">
    <source>
        <dbReference type="EMBL" id="NEE02639.1"/>
    </source>
</evidence>
<dbReference type="SUPFAM" id="SSF88713">
    <property type="entry name" value="Glycoside hydrolase/deacetylase"/>
    <property type="match status" value="1"/>
</dbReference>
<comment type="similarity">
    <text evidence="1">Belongs to the glycosyl hydrolase 38 family.</text>
</comment>
<dbReference type="PANTHER" id="PTHR46017">
    <property type="entry name" value="ALPHA-MANNOSIDASE 2C1"/>
    <property type="match status" value="1"/>
</dbReference>
<dbReference type="Gene3D" id="2.70.98.30">
    <property type="entry name" value="Golgi alpha-mannosidase II, domain 4"/>
    <property type="match status" value="1"/>
</dbReference>
<dbReference type="Pfam" id="PF22907">
    <property type="entry name" value="Ams1-like_1st"/>
    <property type="match status" value="1"/>
</dbReference>